<accession>A0A5N5KPZ3</accession>
<reference evidence="11" key="1">
    <citation type="journal article" date="2019" name="Gigascience">
        <title>De novo genome assembly of the endangered Acer yangbiense, a plant species with extremely small populations endemic to Yunnan Province, China.</title>
        <authorList>
            <person name="Yang J."/>
            <person name="Wariss H.M."/>
            <person name="Tao L."/>
            <person name="Zhang R."/>
            <person name="Yun Q."/>
            <person name="Hollingsworth P."/>
            <person name="Dao Z."/>
            <person name="Luo G."/>
            <person name="Guo H."/>
            <person name="Ma Y."/>
            <person name="Sun W."/>
        </authorList>
    </citation>
    <scope>NUCLEOTIDE SEQUENCE [LARGE SCALE GENOMIC DNA]</scope>
    <source>
        <strain evidence="11">cv. br00</strain>
    </source>
</reference>
<dbReference type="GO" id="GO:0005886">
    <property type="term" value="C:plasma membrane"/>
    <property type="evidence" value="ECO:0007669"/>
    <property type="project" value="UniProtKB-SubCell"/>
</dbReference>
<keyword evidence="11" id="KW-1185">Reference proteome</keyword>
<dbReference type="Pfam" id="PF06136">
    <property type="entry name" value="SOK"/>
    <property type="match status" value="1"/>
</dbReference>
<evidence type="ECO:0000256" key="7">
    <source>
        <dbReference type="ARBA" id="ARBA00024211"/>
    </source>
</evidence>
<evidence type="ECO:0000256" key="1">
    <source>
        <dbReference type="ARBA" id="ARBA00004413"/>
    </source>
</evidence>
<sequence>METVTMKKYNRQVSPERAKVWTEKSPKYQQQNRKVPVVYYLCRNRQLEHPHFIEVPLASPDGLYLRDVIERLNVLRGRGMASLYSWSSKRTAPELANLRGRGTDNGSVSSAKSAKSIEASPR</sequence>
<dbReference type="GO" id="GO:0051258">
    <property type="term" value="P:protein polymerization"/>
    <property type="evidence" value="ECO:0007669"/>
    <property type="project" value="UniProtKB-ARBA"/>
</dbReference>
<feature type="compositionally biased region" description="Low complexity" evidence="8">
    <location>
        <begin position="107"/>
        <end position="122"/>
    </location>
</feature>
<evidence type="ECO:0000313" key="10">
    <source>
        <dbReference type="EMBL" id="KAB5532459.1"/>
    </source>
</evidence>
<organism evidence="10 11">
    <name type="scientific">Salix brachista</name>
    <dbReference type="NCBI Taxonomy" id="2182728"/>
    <lineage>
        <taxon>Eukaryota</taxon>
        <taxon>Viridiplantae</taxon>
        <taxon>Streptophyta</taxon>
        <taxon>Embryophyta</taxon>
        <taxon>Tracheophyta</taxon>
        <taxon>Spermatophyta</taxon>
        <taxon>Magnoliopsida</taxon>
        <taxon>eudicotyledons</taxon>
        <taxon>Gunneridae</taxon>
        <taxon>Pentapetalae</taxon>
        <taxon>rosids</taxon>
        <taxon>fabids</taxon>
        <taxon>Malpighiales</taxon>
        <taxon>Salicaceae</taxon>
        <taxon>Saliceae</taxon>
        <taxon>Salix</taxon>
    </lineage>
</organism>
<dbReference type="PANTHER" id="PTHR31083">
    <property type="entry name" value="UPSTREAM OF FLC PROTEIN (DUF966)"/>
    <property type="match status" value="1"/>
</dbReference>
<dbReference type="InterPro" id="IPR010369">
    <property type="entry name" value="SOK"/>
</dbReference>
<evidence type="ECO:0000256" key="4">
    <source>
        <dbReference type="ARBA" id="ARBA00022618"/>
    </source>
</evidence>
<keyword evidence="6" id="KW-0131">Cell cycle</keyword>
<evidence type="ECO:0000256" key="8">
    <source>
        <dbReference type="SAM" id="MobiDB-lite"/>
    </source>
</evidence>
<feature type="region of interest" description="Disordered" evidence="8">
    <location>
        <begin position="97"/>
        <end position="122"/>
    </location>
</feature>
<dbReference type="EMBL" id="VDCV01000012">
    <property type="protein sequence ID" value="KAB5532459.1"/>
    <property type="molecule type" value="Genomic_DNA"/>
</dbReference>
<evidence type="ECO:0000259" key="9">
    <source>
        <dbReference type="Pfam" id="PF06136"/>
    </source>
</evidence>
<dbReference type="PANTHER" id="PTHR31083:SF6">
    <property type="entry name" value="PROTEIN SOSEKI 3"/>
    <property type="match status" value="1"/>
</dbReference>
<protein>
    <recommendedName>
        <fullName evidence="9">SOSEKI DIX-like domain-containing protein</fullName>
    </recommendedName>
</protein>
<feature type="domain" description="SOSEKI DIX-like" evidence="9">
    <location>
        <begin position="35"/>
        <end position="91"/>
    </location>
</feature>
<evidence type="ECO:0000256" key="3">
    <source>
        <dbReference type="ARBA" id="ARBA00022475"/>
    </source>
</evidence>
<dbReference type="Proteomes" id="UP000326939">
    <property type="component" value="Chromosome 12"/>
</dbReference>
<proteinExistence type="inferred from homology"/>
<keyword evidence="5" id="KW-0472">Membrane</keyword>
<evidence type="ECO:0000256" key="5">
    <source>
        <dbReference type="ARBA" id="ARBA00023136"/>
    </source>
</evidence>
<dbReference type="InterPro" id="IPR048351">
    <property type="entry name" value="SOK_DIX"/>
</dbReference>
<keyword evidence="3" id="KW-1003">Cell membrane</keyword>
<comment type="caution">
    <text evidence="10">The sequence shown here is derived from an EMBL/GenBank/DDBJ whole genome shotgun (WGS) entry which is preliminary data.</text>
</comment>
<comment type="similarity">
    <text evidence="7">Belongs to the SOSEKI family.</text>
</comment>
<evidence type="ECO:0000256" key="2">
    <source>
        <dbReference type="ARBA" id="ARBA00022473"/>
    </source>
</evidence>
<name>A0A5N5KPZ3_9ROSI</name>
<keyword evidence="2" id="KW-0217">Developmental protein</keyword>
<evidence type="ECO:0000256" key="6">
    <source>
        <dbReference type="ARBA" id="ARBA00023306"/>
    </source>
</evidence>
<comment type="subcellular location">
    <subcellularLocation>
        <location evidence="1">Cell membrane</location>
        <topology evidence="1">Peripheral membrane protein</topology>
        <orientation evidence="1">Cytoplasmic side</orientation>
    </subcellularLocation>
</comment>
<keyword evidence="4" id="KW-0132">Cell division</keyword>
<dbReference type="GO" id="GO:0051301">
    <property type="term" value="P:cell division"/>
    <property type="evidence" value="ECO:0007669"/>
    <property type="project" value="UniProtKB-KW"/>
</dbReference>
<evidence type="ECO:0000313" key="11">
    <source>
        <dbReference type="Proteomes" id="UP000326939"/>
    </source>
</evidence>
<dbReference type="AlphaFoldDB" id="A0A5N5KPZ3"/>
<gene>
    <name evidence="10" type="ORF">DKX38_019129</name>
</gene>